<dbReference type="Pfam" id="PF00069">
    <property type="entry name" value="Pkinase"/>
    <property type="match status" value="1"/>
</dbReference>
<dbReference type="InterPro" id="IPR011009">
    <property type="entry name" value="Kinase-like_dom_sf"/>
</dbReference>
<keyword evidence="4" id="KW-1185">Reference proteome</keyword>
<dbReference type="GO" id="GO:0004672">
    <property type="term" value="F:protein kinase activity"/>
    <property type="evidence" value="ECO:0007669"/>
    <property type="project" value="InterPro"/>
</dbReference>
<dbReference type="PANTHER" id="PTHR44167:SF24">
    <property type="entry name" value="SERINE_THREONINE-PROTEIN KINASE CHK2"/>
    <property type="match status" value="1"/>
</dbReference>
<evidence type="ECO:0000259" key="2">
    <source>
        <dbReference type="PROSITE" id="PS50011"/>
    </source>
</evidence>
<accession>A0A3S0ZIY6</accession>
<comment type="caution">
    <text evidence="3">The sequence shown here is derived from an EMBL/GenBank/DDBJ whole genome shotgun (WGS) entry which is preliminary data.</text>
</comment>
<dbReference type="PANTHER" id="PTHR44167">
    <property type="entry name" value="OVARIAN-SPECIFIC SERINE/THREONINE-PROTEIN KINASE LOK-RELATED"/>
    <property type="match status" value="1"/>
</dbReference>
<dbReference type="SMART" id="SM00220">
    <property type="entry name" value="S_TKc"/>
    <property type="match status" value="1"/>
</dbReference>
<proteinExistence type="predicted"/>
<dbReference type="SUPFAM" id="SSF56112">
    <property type="entry name" value="Protein kinase-like (PK-like)"/>
    <property type="match status" value="1"/>
</dbReference>
<dbReference type="Gene3D" id="1.10.510.10">
    <property type="entry name" value="Transferase(Phosphotransferase) domain 1"/>
    <property type="match status" value="1"/>
</dbReference>
<dbReference type="PROSITE" id="PS50011">
    <property type="entry name" value="PROTEIN_KINASE_DOM"/>
    <property type="match status" value="1"/>
</dbReference>
<reference evidence="3 4" key="1">
    <citation type="submission" date="2019-01" db="EMBL/GenBank/DDBJ databases">
        <title>A draft genome assembly of the solar-powered sea slug Elysia chlorotica.</title>
        <authorList>
            <person name="Cai H."/>
            <person name="Li Q."/>
            <person name="Fang X."/>
            <person name="Li J."/>
            <person name="Curtis N.E."/>
            <person name="Altenburger A."/>
            <person name="Shibata T."/>
            <person name="Feng M."/>
            <person name="Maeda T."/>
            <person name="Schwartz J.A."/>
            <person name="Shigenobu S."/>
            <person name="Lundholm N."/>
            <person name="Nishiyama T."/>
            <person name="Yang H."/>
            <person name="Hasebe M."/>
            <person name="Li S."/>
            <person name="Pierce S.K."/>
            <person name="Wang J."/>
        </authorList>
    </citation>
    <scope>NUCLEOTIDE SEQUENCE [LARGE SCALE GENOMIC DNA]</scope>
    <source>
        <strain evidence="3">EC2010</strain>
        <tissue evidence="3">Whole organism of an adult</tissue>
    </source>
</reference>
<gene>
    <name evidence="3" type="ORF">EGW08_013392</name>
</gene>
<evidence type="ECO:0000313" key="3">
    <source>
        <dbReference type="EMBL" id="RUS78850.1"/>
    </source>
</evidence>
<organism evidence="3 4">
    <name type="scientific">Elysia chlorotica</name>
    <name type="common">Eastern emerald elysia</name>
    <name type="synonym">Sea slug</name>
    <dbReference type="NCBI Taxonomy" id="188477"/>
    <lineage>
        <taxon>Eukaryota</taxon>
        <taxon>Metazoa</taxon>
        <taxon>Spiralia</taxon>
        <taxon>Lophotrochozoa</taxon>
        <taxon>Mollusca</taxon>
        <taxon>Gastropoda</taxon>
        <taxon>Heterobranchia</taxon>
        <taxon>Euthyneura</taxon>
        <taxon>Panpulmonata</taxon>
        <taxon>Sacoglossa</taxon>
        <taxon>Placobranchoidea</taxon>
        <taxon>Plakobranchidae</taxon>
        <taxon>Elysia</taxon>
    </lineage>
</organism>
<dbReference type="OrthoDB" id="6065528at2759"/>
<name>A0A3S0ZIY6_ELYCH</name>
<feature type="domain" description="Protein kinase" evidence="2">
    <location>
        <begin position="1"/>
        <end position="261"/>
    </location>
</feature>
<feature type="region of interest" description="Disordered" evidence="1">
    <location>
        <begin position="372"/>
        <end position="419"/>
    </location>
</feature>
<dbReference type="InterPro" id="IPR000719">
    <property type="entry name" value="Prot_kinase_dom"/>
</dbReference>
<dbReference type="AlphaFoldDB" id="A0A3S0ZIY6"/>
<dbReference type="Proteomes" id="UP000271974">
    <property type="component" value="Unassembled WGS sequence"/>
</dbReference>
<dbReference type="GO" id="GO:0005524">
    <property type="term" value="F:ATP binding"/>
    <property type="evidence" value="ECO:0007669"/>
    <property type="project" value="InterPro"/>
</dbReference>
<protein>
    <recommendedName>
        <fullName evidence="2">Protein kinase domain-containing protein</fullName>
    </recommendedName>
</protein>
<dbReference type="STRING" id="188477.A0A3S0ZIY6"/>
<dbReference type="EMBL" id="RQTK01000486">
    <property type="protein sequence ID" value="RUS78850.1"/>
    <property type="molecule type" value="Genomic_DNA"/>
</dbReference>
<feature type="non-terminal residue" evidence="3">
    <location>
        <position position="1"/>
    </location>
</feature>
<evidence type="ECO:0000256" key="1">
    <source>
        <dbReference type="SAM" id="MobiDB-lite"/>
    </source>
</evidence>
<sequence length="419" mass="46262">KNGQRVVQKDLTPNPKKPQTLLHVNEVQVPLNFLDCSSITRVLAVVWDGRKASIFQEYAGPSLREAMQDPQHRSRLQQASQTKEVMLGLFKALEKLCIHGIKHRDVKPENTCWDPETGQVRLIDFASCRTPQDKQEASFAGITPEYLPPVVSEGICKRIAPVLTEKSDVWGAAMVALYIIKAGHPVIQFFANVPEYPRDADPQLREVVLGMYGRLRAPLPDFFLRHPTRPDMEVLLRGCLALDEGDRWTSQQAVNFLQGKLSPEGSPARKYRKLNSSFNIENVLDKANPGKIEDLDLSQSVSIRSGKTEGTASVLAANNPVALPDVCGGFKLKAAQLFPPRSQLVTALTPRAQPSMPDKLNHSAQPLMHDKLNHSAQPSMPDTLNRPAQPPMPDVEPLSPTTDVRHVEPPSPTSVSMGG</sequence>
<evidence type="ECO:0000313" key="4">
    <source>
        <dbReference type="Proteomes" id="UP000271974"/>
    </source>
</evidence>